<gene>
    <name evidence="1" type="ORF">CICLE_v10029959mg</name>
</gene>
<dbReference type="AlphaFoldDB" id="V4UC60"/>
<organism evidence="1 2">
    <name type="scientific">Citrus clementina</name>
    <name type="common">Clementine</name>
    <name type="synonym">Citrus deliciosa x Citrus sinensis</name>
    <dbReference type="NCBI Taxonomy" id="85681"/>
    <lineage>
        <taxon>Eukaryota</taxon>
        <taxon>Viridiplantae</taxon>
        <taxon>Streptophyta</taxon>
        <taxon>Embryophyta</taxon>
        <taxon>Tracheophyta</taxon>
        <taxon>Spermatophyta</taxon>
        <taxon>Magnoliopsida</taxon>
        <taxon>eudicotyledons</taxon>
        <taxon>Gunneridae</taxon>
        <taxon>Pentapetalae</taxon>
        <taxon>rosids</taxon>
        <taxon>malvids</taxon>
        <taxon>Sapindales</taxon>
        <taxon>Rutaceae</taxon>
        <taxon>Aurantioideae</taxon>
        <taxon>Citrus</taxon>
    </lineage>
</organism>
<accession>V4UC60</accession>
<proteinExistence type="predicted"/>
<dbReference type="KEGG" id="cic:CICLE_v10029959mg"/>
<feature type="non-terminal residue" evidence="1">
    <location>
        <position position="1"/>
    </location>
</feature>
<keyword evidence="2" id="KW-1185">Reference proteome</keyword>
<reference evidence="1 2" key="1">
    <citation type="submission" date="2013-10" db="EMBL/GenBank/DDBJ databases">
        <authorList>
            <consortium name="International Citrus Genome Consortium"/>
            <person name="Jenkins J."/>
            <person name="Schmutz J."/>
            <person name="Prochnik S."/>
            <person name="Rokhsar D."/>
            <person name="Gmitter F."/>
            <person name="Ollitrault P."/>
            <person name="Machado M."/>
            <person name="Talon M."/>
            <person name="Wincker P."/>
            <person name="Jaillon O."/>
            <person name="Morgante M."/>
        </authorList>
    </citation>
    <scope>NUCLEOTIDE SEQUENCE</scope>
    <source>
        <strain evidence="2">cv. Clemenules</strain>
    </source>
</reference>
<dbReference type="InParanoid" id="V4UC60"/>
<dbReference type="Proteomes" id="UP000030687">
    <property type="component" value="Unassembled WGS sequence"/>
</dbReference>
<dbReference type="EMBL" id="KI536978">
    <property type="protein sequence ID" value="ESR36874.1"/>
    <property type="molecule type" value="Genomic_DNA"/>
</dbReference>
<protein>
    <submittedName>
        <fullName evidence="1">Uncharacterized protein</fullName>
    </submittedName>
</protein>
<evidence type="ECO:0000313" key="2">
    <source>
        <dbReference type="Proteomes" id="UP000030687"/>
    </source>
</evidence>
<name>V4UC60_CITCL</name>
<dbReference type="Gramene" id="ESR36874">
    <property type="protein sequence ID" value="ESR36874"/>
    <property type="gene ID" value="CICLE_v10029959mg"/>
</dbReference>
<evidence type="ECO:0000313" key="1">
    <source>
        <dbReference type="EMBL" id="ESR36874.1"/>
    </source>
</evidence>
<sequence length="66" mass="7639">EILLAANSPLSKKVMEIQLPKKFVTPRFRFYNGMSDPINHVRHNKQTMALYEHDDALNAPYLPLQS</sequence>